<evidence type="ECO:0000313" key="3">
    <source>
        <dbReference type="Proteomes" id="UP000266841"/>
    </source>
</evidence>
<dbReference type="AlphaFoldDB" id="K0S6Z0"/>
<feature type="coiled-coil region" evidence="1">
    <location>
        <begin position="52"/>
        <end position="86"/>
    </location>
</feature>
<dbReference type="EMBL" id="AGNL01030920">
    <property type="protein sequence ID" value="EJK56646.1"/>
    <property type="molecule type" value="Genomic_DNA"/>
</dbReference>
<evidence type="ECO:0000256" key="1">
    <source>
        <dbReference type="SAM" id="Coils"/>
    </source>
</evidence>
<proteinExistence type="predicted"/>
<keyword evidence="1" id="KW-0175">Coiled coil</keyword>
<keyword evidence="3" id="KW-1185">Reference proteome</keyword>
<dbReference type="Proteomes" id="UP000266841">
    <property type="component" value="Unassembled WGS sequence"/>
</dbReference>
<organism evidence="2 3">
    <name type="scientific">Thalassiosira oceanica</name>
    <name type="common">Marine diatom</name>
    <dbReference type="NCBI Taxonomy" id="159749"/>
    <lineage>
        <taxon>Eukaryota</taxon>
        <taxon>Sar</taxon>
        <taxon>Stramenopiles</taxon>
        <taxon>Ochrophyta</taxon>
        <taxon>Bacillariophyta</taxon>
        <taxon>Coscinodiscophyceae</taxon>
        <taxon>Thalassiosirophycidae</taxon>
        <taxon>Thalassiosirales</taxon>
        <taxon>Thalassiosiraceae</taxon>
        <taxon>Thalassiosira</taxon>
    </lineage>
</organism>
<evidence type="ECO:0000313" key="2">
    <source>
        <dbReference type="EMBL" id="EJK56646.1"/>
    </source>
</evidence>
<name>K0S6Z0_THAOC</name>
<accession>K0S6Z0</accession>
<sequence>TVYEYEFLGDGDSIRASCMCRDKRESVGEKPYTSCCASWLQAGYQIMTKEKVQKLEAATAVARHAMQEAETRLESATAALDECKAKLRGLDPAAQQTLQVNDTELPDLIGKRMAAEEEYLGAKQRFETNQRYLIAIRTKLNNG</sequence>
<protein>
    <submittedName>
        <fullName evidence="2">Uncharacterized protein</fullName>
    </submittedName>
</protein>
<gene>
    <name evidence="2" type="ORF">THAOC_23428</name>
</gene>
<feature type="non-terminal residue" evidence="2">
    <location>
        <position position="1"/>
    </location>
</feature>
<reference evidence="2 3" key="1">
    <citation type="journal article" date="2012" name="Genome Biol.">
        <title>Genome and low-iron response of an oceanic diatom adapted to chronic iron limitation.</title>
        <authorList>
            <person name="Lommer M."/>
            <person name="Specht M."/>
            <person name="Roy A.S."/>
            <person name="Kraemer L."/>
            <person name="Andreson R."/>
            <person name="Gutowska M.A."/>
            <person name="Wolf J."/>
            <person name="Bergner S.V."/>
            <person name="Schilhabel M.B."/>
            <person name="Klostermeier U.C."/>
            <person name="Beiko R.G."/>
            <person name="Rosenstiel P."/>
            <person name="Hippler M."/>
            <person name="Laroche J."/>
        </authorList>
    </citation>
    <scope>NUCLEOTIDE SEQUENCE [LARGE SCALE GENOMIC DNA]</scope>
    <source>
        <strain evidence="2 3">CCMP1005</strain>
    </source>
</reference>
<comment type="caution">
    <text evidence="2">The sequence shown here is derived from an EMBL/GenBank/DDBJ whole genome shotgun (WGS) entry which is preliminary data.</text>
</comment>